<dbReference type="Proteomes" id="UP001469553">
    <property type="component" value="Unassembled WGS sequence"/>
</dbReference>
<comment type="caution">
    <text evidence="1">The sequence shown here is derived from an EMBL/GenBank/DDBJ whole genome shotgun (WGS) entry which is preliminary data.</text>
</comment>
<evidence type="ECO:0000313" key="1">
    <source>
        <dbReference type="EMBL" id="MEQ2308814.1"/>
    </source>
</evidence>
<protein>
    <submittedName>
        <fullName evidence="1">Uncharacterized protein</fullName>
    </submittedName>
</protein>
<proteinExistence type="predicted"/>
<keyword evidence="2" id="KW-1185">Reference proteome</keyword>
<sequence length="77" mass="8781">MSSTSGRAVICHHRLEDMKIPFSHPFIFDGSFHTSLHAPLEAQWIPVCHTVCQTDFYLLRSLQLMESLLLPISELAE</sequence>
<reference evidence="1 2" key="1">
    <citation type="submission" date="2021-06" db="EMBL/GenBank/DDBJ databases">
        <authorList>
            <person name="Palmer J.M."/>
        </authorList>
    </citation>
    <scope>NUCLEOTIDE SEQUENCE [LARGE SCALE GENOMIC DNA]</scope>
    <source>
        <strain evidence="1 2">AS_MEX2019</strain>
        <tissue evidence="1">Muscle</tissue>
    </source>
</reference>
<evidence type="ECO:0000313" key="2">
    <source>
        <dbReference type="Proteomes" id="UP001469553"/>
    </source>
</evidence>
<accession>A0ABV0ZRD4</accession>
<organism evidence="1 2">
    <name type="scientific">Ameca splendens</name>
    <dbReference type="NCBI Taxonomy" id="208324"/>
    <lineage>
        <taxon>Eukaryota</taxon>
        <taxon>Metazoa</taxon>
        <taxon>Chordata</taxon>
        <taxon>Craniata</taxon>
        <taxon>Vertebrata</taxon>
        <taxon>Euteleostomi</taxon>
        <taxon>Actinopterygii</taxon>
        <taxon>Neopterygii</taxon>
        <taxon>Teleostei</taxon>
        <taxon>Neoteleostei</taxon>
        <taxon>Acanthomorphata</taxon>
        <taxon>Ovalentaria</taxon>
        <taxon>Atherinomorphae</taxon>
        <taxon>Cyprinodontiformes</taxon>
        <taxon>Goodeidae</taxon>
        <taxon>Ameca</taxon>
    </lineage>
</organism>
<dbReference type="EMBL" id="JAHRIP010069944">
    <property type="protein sequence ID" value="MEQ2308814.1"/>
    <property type="molecule type" value="Genomic_DNA"/>
</dbReference>
<name>A0ABV0ZRD4_9TELE</name>
<gene>
    <name evidence="1" type="ORF">AMECASPLE_032136</name>
</gene>